<dbReference type="Pfam" id="PF08240">
    <property type="entry name" value="ADH_N"/>
    <property type="match status" value="1"/>
</dbReference>
<comment type="similarity">
    <text evidence="2 6">Belongs to the zinc-containing alcohol dehydrogenase family.</text>
</comment>
<protein>
    <recommendedName>
        <fullName evidence="7">Enoyl reductase (ER) domain-containing protein</fullName>
    </recommendedName>
</protein>
<dbReference type="SUPFAM" id="SSF51735">
    <property type="entry name" value="NAD(P)-binding Rossmann-fold domains"/>
    <property type="match status" value="1"/>
</dbReference>
<keyword evidence="3 6" id="KW-0479">Metal-binding</keyword>
<evidence type="ECO:0000256" key="6">
    <source>
        <dbReference type="RuleBase" id="RU361277"/>
    </source>
</evidence>
<dbReference type="Proteomes" id="UP001583186">
    <property type="component" value="Unassembled WGS sequence"/>
</dbReference>
<evidence type="ECO:0000259" key="7">
    <source>
        <dbReference type="SMART" id="SM00829"/>
    </source>
</evidence>
<dbReference type="EMBL" id="JAWCUI010000090">
    <property type="protein sequence ID" value="KAL1888529.1"/>
    <property type="molecule type" value="Genomic_DNA"/>
</dbReference>
<dbReference type="InterPro" id="IPR013149">
    <property type="entry name" value="ADH-like_C"/>
</dbReference>
<dbReference type="Gene3D" id="3.90.180.10">
    <property type="entry name" value="Medium-chain alcohol dehydrogenases, catalytic domain"/>
    <property type="match status" value="1"/>
</dbReference>
<evidence type="ECO:0000256" key="2">
    <source>
        <dbReference type="ARBA" id="ARBA00008072"/>
    </source>
</evidence>
<evidence type="ECO:0000313" key="9">
    <source>
        <dbReference type="Proteomes" id="UP001583186"/>
    </source>
</evidence>
<evidence type="ECO:0000256" key="4">
    <source>
        <dbReference type="ARBA" id="ARBA00022833"/>
    </source>
</evidence>
<dbReference type="Pfam" id="PF00107">
    <property type="entry name" value="ADH_zinc_N"/>
    <property type="match status" value="1"/>
</dbReference>
<keyword evidence="4 6" id="KW-0862">Zinc</keyword>
<proteinExistence type="inferred from homology"/>
<feature type="domain" description="Enoyl reductase (ER)" evidence="7">
    <location>
        <begin position="2"/>
        <end position="328"/>
    </location>
</feature>
<dbReference type="InterPro" id="IPR002328">
    <property type="entry name" value="ADH_Zn_CS"/>
</dbReference>
<organism evidence="8 9">
    <name type="scientific">Sporothrix stenoceras</name>
    <dbReference type="NCBI Taxonomy" id="5173"/>
    <lineage>
        <taxon>Eukaryota</taxon>
        <taxon>Fungi</taxon>
        <taxon>Dikarya</taxon>
        <taxon>Ascomycota</taxon>
        <taxon>Pezizomycotina</taxon>
        <taxon>Sordariomycetes</taxon>
        <taxon>Sordariomycetidae</taxon>
        <taxon>Ophiostomatales</taxon>
        <taxon>Ophiostomataceae</taxon>
        <taxon>Sporothrix</taxon>
    </lineage>
</organism>
<dbReference type="InterPro" id="IPR036291">
    <property type="entry name" value="NAD(P)-bd_dom_sf"/>
</dbReference>
<name>A0ABR3YME1_9PEZI</name>
<evidence type="ECO:0000256" key="1">
    <source>
        <dbReference type="ARBA" id="ARBA00001947"/>
    </source>
</evidence>
<keyword evidence="9" id="KW-1185">Reference proteome</keyword>
<dbReference type="InterPro" id="IPR020843">
    <property type="entry name" value="ER"/>
</dbReference>
<accession>A0ABR3YME1</accession>
<evidence type="ECO:0000256" key="5">
    <source>
        <dbReference type="ARBA" id="ARBA00023002"/>
    </source>
</evidence>
<dbReference type="PROSITE" id="PS00059">
    <property type="entry name" value="ADH_ZINC"/>
    <property type="match status" value="1"/>
</dbReference>
<reference evidence="8 9" key="1">
    <citation type="journal article" date="2024" name="IMA Fungus">
        <title>IMA Genome - F19 : A genome assembly and annotation guide to empower mycologists, including annotated draft genome sequences of Ceratocystis pirilliformis, Diaporthe australafricana, Fusarium ophioides, Paecilomyces lecythidis, and Sporothrix stenoceras.</title>
        <authorList>
            <person name="Aylward J."/>
            <person name="Wilson A.M."/>
            <person name="Visagie C.M."/>
            <person name="Spraker J."/>
            <person name="Barnes I."/>
            <person name="Buitendag C."/>
            <person name="Ceriani C."/>
            <person name="Del Mar Angel L."/>
            <person name="du Plessis D."/>
            <person name="Fuchs T."/>
            <person name="Gasser K."/>
            <person name="Kramer D."/>
            <person name="Li W."/>
            <person name="Munsamy K."/>
            <person name="Piso A."/>
            <person name="Price J.L."/>
            <person name="Sonnekus B."/>
            <person name="Thomas C."/>
            <person name="van der Nest A."/>
            <person name="van Dijk A."/>
            <person name="van Heerden A."/>
            <person name="van Vuuren N."/>
            <person name="Yilmaz N."/>
            <person name="Duong T.A."/>
            <person name="van der Merwe N.A."/>
            <person name="Wingfield M.J."/>
            <person name="Wingfield B.D."/>
        </authorList>
    </citation>
    <scope>NUCLEOTIDE SEQUENCE [LARGE SCALE GENOMIC DNA]</scope>
    <source>
        <strain evidence="8 9">CMW 5346</strain>
    </source>
</reference>
<dbReference type="InterPro" id="IPR011032">
    <property type="entry name" value="GroES-like_sf"/>
</dbReference>
<comment type="cofactor">
    <cofactor evidence="1 6">
        <name>Zn(2+)</name>
        <dbReference type="ChEBI" id="CHEBI:29105"/>
    </cofactor>
</comment>
<evidence type="ECO:0000313" key="8">
    <source>
        <dbReference type="EMBL" id="KAL1888529.1"/>
    </source>
</evidence>
<dbReference type="SMART" id="SM00829">
    <property type="entry name" value="PKS_ER"/>
    <property type="match status" value="1"/>
</dbReference>
<dbReference type="PANTHER" id="PTHR42940">
    <property type="entry name" value="ALCOHOL DEHYDROGENASE 1-RELATED"/>
    <property type="match status" value="1"/>
</dbReference>
<dbReference type="PANTHER" id="PTHR42940:SF5">
    <property type="entry name" value="ALCOHOL DEHYDROGENASE 2"/>
    <property type="match status" value="1"/>
</dbReference>
<dbReference type="CDD" id="cd08297">
    <property type="entry name" value="CAD3"/>
    <property type="match status" value="1"/>
</dbReference>
<dbReference type="SUPFAM" id="SSF50129">
    <property type="entry name" value="GroES-like"/>
    <property type="match status" value="1"/>
</dbReference>
<gene>
    <name evidence="8" type="ORF">Sste5346_009485</name>
</gene>
<comment type="caution">
    <text evidence="8">The sequence shown here is derived from an EMBL/GenBank/DDBJ whole genome shotgun (WGS) entry which is preliminary data.</text>
</comment>
<evidence type="ECO:0000256" key="3">
    <source>
        <dbReference type="ARBA" id="ARBA00022723"/>
    </source>
</evidence>
<keyword evidence="5" id="KW-0560">Oxidoreductase</keyword>
<dbReference type="InterPro" id="IPR013154">
    <property type="entry name" value="ADH-like_N"/>
</dbReference>
<dbReference type="Gene3D" id="3.40.50.720">
    <property type="entry name" value="NAD(P)-binding Rossmann-like Domain"/>
    <property type="match status" value="1"/>
</dbReference>
<sequence>MTSLDKTTNRAAVYAEPGTTKIEIQELPIPQPAAGEILSIFRRQIGGHEGVGEVVAVGEGVRSVPTGSKVGIKYTADACLNCENCLIGGESSCTSAKISGYMTPGTFQQFCITSAQYATPIPDSLDLAEAAPLMCGGVSVYAGLKRSGMQIGDWVVVSGAGGGLGHLAIQYARAMGAWVVAIDAGSKEKFCRELGADEFVDFAKFDDDNSLAHHIQSVTRGGAKVALICAASGKAYSQAPHWLRFRGCVVALGIPSESVGQVVSIFQFVSLELRLIGVKTGSRLEVMECLDIAARGLVKTKLQLRKLEELESVFHEMHGGNTVGRVVLDLR</sequence>